<dbReference type="InterPro" id="IPR012833">
    <property type="entry name" value="NrdD"/>
</dbReference>
<dbReference type="STRING" id="555088.DealDRAFT_1329"/>
<dbReference type="eggNOG" id="COG1328">
    <property type="taxonomic scope" value="Bacteria"/>
</dbReference>
<reference evidence="5 6" key="1">
    <citation type="submission" date="2009-02" db="EMBL/GenBank/DDBJ databases">
        <title>Sequencing of the draft genome and assembly of Dethiobacter alkaliphilus AHT 1.</title>
        <authorList>
            <consortium name="US DOE Joint Genome Institute (JGI-PGF)"/>
            <person name="Lucas S."/>
            <person name="Copeland A."/>
            <person name="Lapidus A."/>
            <person name="Glavina del Rio T."/>
            <person name="Dalin E."/>
            <person name="Tice H."/>
            <person name="Bruce D."/>
            <person name="Goodwin L."/>
            <person name="Pitluck S."/>
            <person name="Larimer F."/>
            <person name="Land M.L."/>
            <person name="Hauser L."/>
            <person name="Muyzer G."/>
        </authorList>
    </citation>
    <scope>NUCLEOTIDE SEQUENCE [LARGE SCALE GENOMIC DNA]</scope>
    <source>
        <strain evidence="5 6">AHT 1</strain>
    </source>
</reference>
<dbReference type="PROSITE" id="PS51161">
    <property type="entry name" value="ATP_CONE"/>
    <property type="match status" value="1"/>
</dbReference>
<organism evidence="5 6">
    <name type="scientific">Dethiobacter alkaliphilus AHT 1</name>
    <dbReference type="NCBI Taxonomy" id="555088"/>
    <lineage>
        <taxon>Bacteria</taxon>
        <taxon>Bacillati</taxon>
        <taxon>Bacillota</taxon>
        <taxon>Dethiobacteria</taxon>
        <taxon>Dethiobacterales</taxon>
        <taxon>Dethiobacteraceae</taxon>
        <taxon>Dethiobacter</taxon>
    </lineage>
</organism>
<dbReference type="RefSeq" id="WP_008516003.1">
    <property type="nucleotide sequence ID" value="NZ_ACJM01000006.1"/>
</dbReference>
<gene>
    <name evidence="5" type="ORF">DealDRAFT_1329</name>
</gene>
<name>C0GFS0_DETAL</name>
<evidence type="ECO:0000259" key="4">
    <source>
        <dbReference type="PROSITE" id="PS51161"/>
    </source>
</evidence>
<dbReference type="AlphaFoldDB" id="C0GFS0"/>
<dbReference type="GO" id="GO:0005524">
    <property type="term" value="F:ATP binding"/>
    <property type="evidence" value="ECO:0007669"/>
    <property type="project" value="UniProtKB-UniRule"/>
</dbReference>
<dbReference type="Gene3D" id="3.20.70.20">
    <property type="match status" value="1"/>
</dbReference>
<evidence type="ECO:0000313" key="5">
    <source>
        <dbReference type="EMBL" id="EEG77609.1"/>
    </source>
</evidence>
<dbReference type="Pfam" id="PF03477">
    <property type="entry name" value="ATP-cone"/>
    <property type="match status" value="1"/>
</dbReference>
<evidence type="ECO:0000313" key="6">
    <source>
        <dbReference type="Proteomes" id="UP000006443"/>
    </source>
</evidence>
<sequence>MFIEIKKRDGRVVPFDAEKITDAILKAAKAVGGENKKIAVSLTNQVVSELTKMGYNGIIPAVEDVQDTVEKVLIENGHARTAKAYILYRHRRSRIREGKSDLMDSVKDILVETSRENANVSNSPSAKMLQIASAASKRYYLTNLLPEDFAQAHTSGAFHIHDLDYYGKTLNCLQIDLTRMLTEGFNTGYGFIRPPKRVASAAAQAAIILQSNQNDMFGGQSFPHFDRSMSDIIATMPSEPSEEEVFQAMEGLVYNLNTMHSRAGAQVPFSSLNVGTDTSKMGRAVTRSILRAFERGLGNGESPIFPNLVFRTKKGVNLEPGDPNYDLFQHALKVAAKRLNPTFSFMDTTFNSKFGDEVAYMGCRTRVIANRHGEEVSVGRGNIAPVSLNLPRLALQTRDVNLFFVELDRLLRLSARQLLHRFEILGNLRVRDLPFLMGQKLYMGSAELAPDDTIKEAIKNGTLTVGFIGLAETLQTLIGKHHGEDREAQELGLKIVSHMAKRMEQFSDEFDLNFTLVATPAEGLSGRFIRMDRDIYGAIPNVTDKEYYTNSVHVPVNYRMSLAEKLAVEGEYHKYCNAGHIAYVELESPPGENFEAVEEIVRIMSDSDVGYGGINYPIDECRSCGYSGIMHDCCPGCGGVDVRRIRRITGYLSTEERFNGAKQAELRDRKPHC</sequence>
<protein>
    <submittedName>
        <fullName evidence="5">Anaerobic ribonucleoside-triphosphate reductase</fullName>
        <ecNumber evidence="5">1.17.4.2</ecNumber>
    </submittedName>
</protein>
<proteinExistence type="predicted"/>
<dbReference type="SUPFAM" id="SSF51998">
    <property type="entry name" value="PFL-like glycyl radical enzymes"/>
    <property type="match status" value="1"/>
</dbReference>
<keyword evidence="6" id="KW-1185">Reference proteome</keyword>
<dbReference type="InterPro" id="IPR005144">
    <property type="entry name" value="ATP-cone_dom"/>
</dbReference>
<dbReference type="PANTHER" id="PTHR21075">
    <property type="entry name" value="ANAEROBIC RIBONUCLEOSIDE-TRIPHOSPHATE REDUCTASE"/>
    <property type="match status" value="1"/>
</dbReference>
<dbReference type="PANTHER" id="PTHR21075:SF0">
    <property type="entry name" value="ANAEROBIC RIBONUCLEOSIDE-TRIPHOSPHATE REDUCTASE"/>
    <property type="match status" value="1"/>
</dbReference>
<dbReference type="NCBIfam" id="TIGR02487">
    <property type="entry name" value="NrdD"/>
    <property type="match status" value="1"/>
</dbReference>
<dbReference type="GO" id="GO:0006260">
    <property type="term" value="P:DNA replication"/>
    <property type="evidence" value="ECO:0007669"/>
    <property type="project" value="InterPro"/>
</dbReference>
<dbReference type="Pfam" id="PF13597">
    <property type="entry name" value="NRDD"/>
    <property type="match status" value="1"/>
</dbReference>
<accession>C0GFS0</accession>
<keyword evidence="5" id="KW-0560">Oxidoreductase</keyword>
<evidence type="ECO:0000256" key="1">
    <source>
        <dbReference type="ARBA" id="ARBA00022741"/>
    </source>
</evidence>
<comment type="caution">
    <text evidence="5">The sequence shown here is derived from an EMBL/GenBank/DDBJ whole genome shotgun (WGS) entry which is preliminary data.</text>
</comment>
<dbReference type="GO" id="GO:0009265">
    <property type="term" value="P:2'-deoxyribonucleotide biosynthetic process"/>
    <property type="evidence" value="ECO:0007669"/>
    <property type="project" value="TreeGrafter"/>
</dbReference>
<dbReference type="OrthoDB" id="9804622at2"/>
<dbReference type="GO" id="GO:0008998">
    <property type="term" value="F:ribonucleoside-triphosphate reductase (thioredoxin) activity"/>
    <property type="evidence" value="ECO:0007669"/>
    <property type="project" value="UniProtKB-EC"/>
</dbReference>
<dbReference type="Proteomes" id="UP000006443">
    <property type="component" value="Unassembled WGS sequence"/>
</dbReference>
<dbReference type="EMBL" id="ACJM01000006">
    <property type="protein sequence ID" value="EEG77609.1"/>
    <property type="molecule type" value="Genomic_DNA"/>
</dbReference>
<keyword evidence="2 3" id="KW-0067">ATP-binding</keyword>
<keyword evidence="1 3" id="KW-0547">Nucleotide-binding</keyword>
<evidence type="ECO:0000256" key="3">
    <source>
        <dbReference type="PROSITE-ProRule" id="PRU00492"/>
    </source>
</evidence>
<dbReference type="CDD" id="cd01675">
    <property type="entry name" value="RNR_III"/>
    <property type="match status" value="1"/>
</dbReference>
<dbReference type="GO" id="GO:0031250">
    <property type="term" value="C:anaerobic ribonucleoside-triphosphate reductase complex"/>
    <property type="evidence" value="ECO:0007669"/>
    <property type="project" value="TreeGrafter"/>
</dbReference>
<evidence type="ECO:0000256" key="2">
    <source>
        <dbReference type="ARBA" id="ARBA00022840"/>
    </source>
</evidence>
<dbReference type="EC" id="1.17.4.2" evidence="5"/>
<feature type="domain" description="ATP-cone" evidence="4">
    <location>
        <begin position="3"/>
        <end position="96"/>
    </location>
</feature>
<dbReference type="GO" id="GO:0004748">
    <property type="term" value="F:ribonucleoside-diphosphate reductase activity, thioredoxin disulfide as acceptor"/>
    <property type="evidence" value="ECO:0007669"/>
    <property type="project" value="TreeGrafter"/>
</dbReference>